<sequence>MFPTMFVFMSTKRDLSEKKILTKFCRFDSGKLARALPLGEYSARASTSDRSASSPGAFSTRRAADRRPRTRSGARPCIGH</sequence>
<name>A0A6H5I181_9HYME</name>
<reference evidence="2 3" key="1">
    <citation type="submission" date="2020-02" db="EMBL/GenBank/DDBJ databases">
        <authorList>
            <person name="Ferguson B K."/>
        </authorList>
    </citation>
    <scope>NUCLEOTIDE SEQUENCE [LARGE SCALE GENOMIC DNA]</scope>
</reference>
<feature type="region of interest" description="Disordered" evidence="1">
    <location>
        <begin position="42"/>
        <end position="80"/>
    </location>
</feature>
<evidence type="ECO:0000313" key="2">
    <source>
        <dbReference type="EMBL" id="CAB0030305.1"/>
    </source>
</evidence>
<gene>
    <name evidence="2" type="ORF">TBRA_LOCUS2312</name>
</gene>
<keyword evidence="3" id="KW-1185">Reference proteome</keyword>
<proteinExistence type="predicted"/>
<dbReference type="Proteomes" id="UP000479190">
    <property type="component" value="Unassembled WGS sequence"/>
</dbReference>
<dbReference type="AlphaFoldDB" id="A0A6H5I181"/>
<dbReference type="EMBL" id="CADCXV010000452">
    <property type="protein sequence ID" value="CAB0030305.1"/>
    <property type="molecule type" value="Genomic_DNA"/>
</dbReference>
<evidence type="ECO:0000313" key="3">
    <source>
        <dbReference type="Proteomes" id="UP000479190"/>
    </source>
</evidence>
<feature type="compositionally biased region" description="Low complexity" evidence="1">
    <location>
        <begin position="42"/>
        <end position="54"/>
    </location>
</feature>
<organism evidence="2 3">
    <name type="scientific">Trichogramma brassicae</name>
    <dbReference type="NCBI Taxonomy" id="86971"/>
    <lineage>
        <taxon>Eukaryota</taxon>
        <taxon>Metazoa</taxon>
        <taxon>Ecdysozoa</taxon>
        <taxon>Arthropoda</taxon>
        <taxon>Hexapoda</taxon>
        <taxon>Insecta</taxon>
        <taxon>Pterygota</taxon>
        <taxon>Neoptera</taxon>
        <taxon>Endopterygota</taxon>
        <taxon>Hymenoptera</taxon>
        <taxon>Apocrita</taxon>
        <taxon>Proctotrupomorpha</taxon>
        <taxon>Chalcidoidea</taxon>
        <taxon>Trichogrammatidae</taxon>
        <taxon>Trichogramma</taxon>
    </lineage>
</organism>
<evidence type="ECO:0000256" key="1">
    <source>
        <dbReference type="SAM" id="MobiDB-lite"/>
    </source>
</evidence>
<protein>
    <submittedName>
        <fullName evidence="2">Uncharacterized protein</fullName>
    </submittedName>
</protein>
<accession>A0A6H5I181</accession>